<dbReference type="Proteomes" id="UP000789920">
    <property type="component" value="Unassembled WGS sequence"/>
</dbReference>
<comment type="caution">
    <text evidence="1">The sequence shown here is derived from an EMBL/GenBank/DDBJ whole genome shotgun (WGS) entry which is preliminary data.</text>
</comment>
<proteinExistence type="predicted"/>
<evidence type="ECO:0000313" key="1">
    <source>
        <dbReference type="EMBL" id="CAG8850329.1"/>
    </source>
</evidence>
<gene>
    <name evidence="1" type="ORF">RPERSI_LOCUS36033</name>
</gene>
<evidence type="ECO:0000313" key="2">
    <source>
        <dbReference type="Proteomes" id="UP000789920"/>
    </source>
</evidence>
<reference evidence="1" key="1">
    <citation type="submission" date="2021-06" db="EMBL/GenBank/DDBJ databases">
        <authorList>
            <person name="Kallberg Y."/>
            <person name="Tangrot J."/>
            <person name="Rosling A."/>
        </authorList>
    </citation>
    <scope>NUCLEOTIDE SEQUENCE</scope>
    <source>
        <strain evidence="1">MA461A</strain>
    </source>
</reference>
<keyword evidence="2" id="KW-1185">Reference proteome</keyword>
<dbReference type="EMBL" id="CAJVQC010170206">
    <property type="protein sequence ID" value="CAG8850329.1"/>
    <property type="molecule type" value="Genomic_DNA"/>
</dbReference>
<name>A0ACA9SXI6_9GLOM</name>
<protein>
    <submittedName>
        <fullName evidence="1">7743_t:CDS:1</fullName>
    </submittedName>
</protein>
<feature type="non-terminal residue" evidence="1">
    <location>
        <position position="1"/>
    </location>
</feature>
<sequence>NTDTIIEIMNQQINFSIECMQIWQATVTLVTGADYCRMTEHERGQ</sequence>
<feature type="non-terminal residue" evidence="1">
    <location>
        <position position="45"/>
    </location>
</feature>
<organism evidence="1 2">
    <name type="scientific">Racocetra persica</name>
    <dbReference type="NCBI Taxonomy" id="160502"/>
    <lineage>
        <taxon>Eukaryota</taxon>
        <taxon>Fungi</taxon>
        <taxon>Fungi incertae sedis</taxon>
        <taxon>Mucoromycota</taxon>
        <taxon>Glomeromycotina</taxon>
        <taxon>Glomeromycetes</taxon>
        <taxon>Diversisporales</taxon>
        <taxon>Gigasporaceae</taxon>
        <taxon>Racocetra</taxon>
    </lineage>
</organism>
<accession>A0ACA9SXI6</accession>